<sequence>ISDRGERRLLCRAGGRLRRLRARACKVKKPLLSVYDMCEAGQMVVFDFDYNGNDRSPSIHKATGEKTPFQLRSRVWELDLEVVPHDQAEKIATKILDDQKQQSTKVQEETARLQDLCPFEGQVLRP</sequence>
<evidence type="ECO:0000313" key="2">
    <source>
        <dbReference type="Proteomes" id="UP001189429"/>
    </source>
</evidence>
<protein>
    <submittedName>
        <fullName evidence="1">Uncharacterized protein</fullName>
    </submittedName>
</protein>
<name>A0ABN9X3C6_9DINO</name>
<comment type="caution">
    <text evidence="1">The sequence shown here is derived from an EMBL/GenBank/DDBJ whole genome shotgun (WGS) entry which is preliminary data.</text>
</comment>
<organism evidence="1 2">
    <name type="scientific">Prorocentrum cordatum</name>
    <dbReference type="NCBI Taxonomy" id="2364126"/>
    <lineage>
        <taxon>Eukaryota</taxon>
        <taxon>Sar</taxon>
        <taxon>Alveolata</taxon>
        <taxon>Dinophyceae</taxon>
        <taxon>Prorocentrales</taxon>
        <taxon>Prorocentraceae</taxon>
        <taxon>Prorocentrum</taxon>
    </lineage>
</organism>
<gene>
    <name evidence="1" type="ORF">PCOR1329_LOCUS73057</name>
</gene>
<feature type="non-terminal residue" evidence="1">
    <location>
        <position position="1"/>
    </location>
</feature>
<dbReference type="Proteomes" id="UP001189429">
    <property type="component" value="Unassembled WGS sequence"/>
</dbReference>
<reference evidence="1" key="1">
    <citation type="submission" date="2023-10" db="EMBL/GenBank/DDBJ databases">
        <authorList>
            <person name="Chen Y."/>
            <person name="Shah S."/>
            <person name="Dougan E. K."/>
            <person name="Thang M."/>
            <person name="Chan C."/>
        </authorList>
    </citation>
    <scope>NUCLEOTIDE SEQUENCE [LARGE SCALE GENOMIC DNA]</scope>
</reference>
<dbReference type="EMBL" id="CAUYUJ010019815">
    <property type="protein sequence ID" value="CAK0893822.1"/>
    <property type="molecule type" value="Genomic_DNA"/>
</dbReference>
<accession>A0ABN9X3C6</accession>
<proteinExistence type="predicted"/>
<evidence type="ECO:0000313" key="1">
    <source>
        <dbReference type="EMBL" id="CAK0893822.1"/>
    </source>
</evidence>
<keyword evidence="2" id="KW-1185">Reference proteome</keyword>